<protein>
    <recommendedName>
        <fullName evidence="7">Late embryogenesis abundant protein LEA-2 subgroup domain-containing protein</fullName>
    </recommendedName>
</protein>
<name>A0AAE1VRU6_9SOLA</name>
<dbReference type="PANTHER" id="PTHR31234">
    <property type="entry name" value="LATE EMBRYOGENESIS ABUNDANT (LEA) HYDROXYPROLINE-RICH GLYCOPROTEIN FAMILY"/>
    <property type="match status" value="1"/>
</dbReference>
<comment type="caution">
    <text evidence="5">The sequence shown here is derived from an EMBL/GenBank/DDBJ whole genome shotgun (WGS) entry which is preliminary data.</text>
</comment>
<dbReference type="GO" id="GO:0098542">
    <property type="term" value="P:defense response to other organism"/>
    <property type="evidence" value="ECO:0007669"/>
    <property type="project" value="InterPro"/>
</dbReference>
<dbReference type="GO" id="GO:0005886">
    <property type="term" value="C:plasma membrane"/>
    <property type="evidence" value="ECO:0007669"/>
    <property type="project" value="TreeGrafter"/>
</dbReference>
<feature type="compositionally biased region" description="Polar residues" evidence="3">
    <location>
        <begin position="11"/>
        <end position="20"/>
    </location>
</feature>
<comment type="subcellular location">
    <subcellularLocation>
        <location evidence="1">Membrane</location>
    </subcellularLocation>
</comment>
<keyword evidence="4" id="KW-1133">Transmembrane helix</keyword>
<evidence type="ECO:0000256" key="3">
    <source>
        <dbReference type="SAM" id="MobiDB-lite"/>
    </source>
</evidence>
<dbReference type="EMBL" id="JAVYJV010000003">
    <property type="protein sequence ID" value="KAK4374246.1"/>
    <property type="molecule type" value="Genomic_DNA"/>
</dbReference>
<dbReference type="PANTHER" id="PTHR31234:SF29">
    <property type="entry name" value="LATE EMBRYOGENESIS ABUNDANT PROTEIN LEA-2 SUBGROUP DOMAIN-CONTAINING PROTEIN"/>
    <property type="match status" value="1"/>
</dbReference>
<keyword evidence="6" id="KW-1185">Reference proteome</keyword>
<organism evidence="5 6">
    <name type="scientific">Anisodus tanguticus</name>
    <dbReference type="NCBI Taxonomy" id="243964"/>
    <lineage>
        <taxon>Eukaryota</taxon>
        <taxon>Viridiplantae</taxon>
        <taxon>Streptophyta</taxon>
        <taxon>Embryophyta</taxon>
        <taxon>Tracheophyta</taxon>
        <taxon>Spermatophyta</taxon>
        <taxon>Magnoliopsida</taxon>
        <taxon>eudicotyledons</taxon>
        <taxon>Gunneridae</taxon>
        <taxon>Pentapetalae</taxon>
        <taxon>asterids</taxon>
        <taxon>lamiids</taxon>
        <taxon>Solanales</taxon>
        <taxon>Solanaceae</taxon>
        <taxon>Solanoideae</taxon>
        <taxon>Hyoscyameae</taxon>
        <taxon>Anisodus</taxon>
    </lineage>
</organism>
<evidence type="ECO:0000256" key="1">
    <source>
        <dbReference type="ARBA" id="ARBA00004370"/>
    </source>
</evidence>
<dbReference type="Proteomes" id="UP001291623">
    <property type="component" value="Unassembled WGS sequence"/>
</dbReference>
<evidence type="ECO:0000313" key="6">
    <source>
        <dbReference type="Proteomes" id="UP001291623"/>
    </source>
</evidence>
<evidence type="ECO:0000256" key="4">
    <source>
        <dbReference type="SAM" id="Phobius"/>
    </source>
</evidence>
<reference evidence="5" key="1">
    <citation type="submission" date="2023-12" db="EMBL/GenBank/DDBJ databases">
        <title>Genome assembly of Anisodus tanguticus.</title>
        <authorList>
            <person name="Wang Y.-J."/>
        </authorList>
    </citation>
    <scope>NUCLEOTIDE SEQUENCE</scope>
    <source>
        <strain evidence="5">KB-2021</strain>
        <tissue evidence="5">Leaf</tissue>
    </source>
</reference>
<accession>A0AAE1VRU6</accession>
<dbReference type="AlphaFoldDB" id="A0AAE1VRU6"/>
<sequence length="261" mass="29171">MADRVHPSAKLNGNATNPTTKLPPKNQIYNPNSIPYRPTQTTYHRHNRRHCSCRRCFCLCCFWSLLIISTILLLAAIAGAGFYFLFRPKPPSFSVTFVKITQFKLTTTDDDTTRLTAKVNFTLSTRNPNKKLIYNYDVVSLMVESNSVVLANGSFTGFNNGPNNITIIHSTLSMVSQVLDADSISSLKSDLKRKNGLPLKILLDTMVIAKMDKLKSKKVGIRVTCEGIHGKIPIGKIPVMASTTNAKCKTDLRMKILKWTF</sequence>
<keyword evidence="4" id="KW-0812">Transmembrane</keyword>
<proteinExistence type="predicted"/>
<keyword evidence="2 4" id="KW-0472">Membrane</keyword>
<gene>
    <name evidence="5" type="ORF">RND71_004923</name>
</gene>
<feature type="transmembrane region" description="Helical" evidence="4">
    <location>
        <begin position="56"/>
        <end position="86"/>
    </location>
</feature>
<evidence type="ECO:0000256" key="2">
    <source>
        <dbReference type="ARBA" id="ARBA00023136"/>
    </source>
</evidence>
<evidence type="ECO:0000313" key="5">
    <source>
        <dbReference type="EMBL" id="KAK4374246.1"/>
    </source>
</evidence>
<feature type="region of interest" description="Disordered" evidence="3">
    <location>
        <begin position="1"/>
        <end position="32"/>
    </location>
</feature>
<dbReference type="InterPro" id="IPR044839">
    <property type="entry name" value="NDR1-like"/>
</dbReference>
<evidence type="ECO:0008006" key="7">
    <source>
        <dbReference type="Google" id="ProtNLM"/>
    </source>
</evidence>